<comment type="caution">
    <text evidence="8">The sequence shown here is derived from an EMBL/GenBank/DDBJ whole genome shotgun (WGS) entry which is preliminary data.</text>
</comment>
<feature type="transmembrane region" description="Helical" evidence="7">
    <location>
        <begin position="241"/>
        <end position="266"/>
    </location>
</feature>
<dbReference type="Proteomes" id="UP000824162">
    <property type="component" value="Unassembled WGS sequence"/>
</dbReference>
<evidence type="ECO:0000313" key="8">
    <source>
        <dbReference type="EMBL" id="HIV85984.1"/>
    </source>
</evidence>
<dbReference type="GO" id="GO:0015297">
    <property type="term" value="F:antiporter activity"/>
    <property type="evidence" value="ECO:0007669"/>
    <property type="project" value="InterPro"/>
</dbReference>
<dbReference type="NCBIfam" id="TIGR00797">
    <property type="entry name" value="matE"/>
    <property type="match status" value="1"/>
</dbReference>
<gene>
    <name evidence="8" type="ORF">H9900_04155</name>
</gene>
<keyword evidence="3" id="KW-1003">Cell membrane</keyword>
<proteinExistence type="predicted"/>
<keyword evidence="2" id="KW-0813">Transport</keyword>
<dbReference type="InterPro" id="IPR052031">
    <property type="entry name" value="Membrane_Transporter-Flippase"/>
</dbReference>
<feature type="transmembrane region" description="Helical" evidence="7">
    <location>
        <begin position="174"/>
        <end position="192"/>
    </location>
</feature>
<dbReference type="PANTHER" id="PTHR43549:SF2">
    <property type="entry name" value="MULTIDRUG RESISTANCE PROTEIN NORM-RELATED"/>
    <property type="match status" value="1"/>
</dbReference>
<keyword evidence="4 7" id="KW-0812">Transmembrane</keyword>
<name>A0A9D1TMB3_9FIRM</name>
<evidence type="ECO:0000256" key="6">
    <source>
        <dbReference type="ARBA" id="ARBA00023136"/>
    </source>
</evidence>
<evidence type="ECO:0000256" key="2">
    <source>
        <dbReference type="ARBA" id="ARBA00022448"/>
    </source>
</evidence>
<dbReference type="GO" id="GO:0042910">
    <property type="term" value="F:xenobiotic transmembrane transporter activity"/>
    <property type="evidence" value="ECO:0007669"/>
    <property type="project" value="InterPro"/>
</dbReference>
<evidence type="ECO:0000256" key="1">
    <source>
        <dbReference type="ARBA" id="ARBA00004651"/>
    </source>
</evidence>
<feature type="transmembrane region" description="Helical" evidence="7">
    <location>
        <begin position="400"/>
        <end position="418"/>
    </location>
</feature>
<sequence length="475" mass="51296">MKRLLSFKNNRDMLTNGNIIHALLMLSDPIIITNFLQNMYNLTDTYWLGKIGTVPQAAISMVSPIQSTVMGFGQGITMAGSILLAQYIGANRVRSAKLMANQLFLCAMIFSVFSAAALSAVTPLLTSWMGANGEIYTLGNIYLRIVVLDTPFLFIINIFGAVSQSQGNTVFPMLLNLLGIILNMILDPLFMITFNMGIGGAALATLLAKVPCAAIALAVLTNKNKSIYLRLKFMRPNIKKIKRIVTLGLPTAIGNSAMQFGFVLMSKSVYAFGSSAMAAYGVGNKINGLITLPANALGSATATIVGQNIGAGNTKRAVTGYKCAVIIGMGLLFTLGIILSRTPVAAFIAHIFTSDAEVLPMAVDFISIMAFWCFTNSIYNCTVGLLNGTGKTKITMMVEAARLWVFRFMTIFFCQNILHMAVESIWYSVVVSNGLSALVLLILYLTRVWEKNSLLVVNSGSASKHIAKGGRQTYS</sequence>
<evidence type="ECO:0000313" key="9">
    <source>
        <dbReference type="Proteomes" id="UP000824162"/>
    </source>
</evidence>
<reference evidence="8" key="1">
    <citation type="journal article" date="2021" name="PeerJ">
        <title>Extensive microbial diversity within the chicken gut microbiome revealed by metagenomics and culture.</title>
        <authorList>
            <person name="Gilroy R."/>
            <person name="Ravi A."/>
            <person name="Getino M."/>
            <person name="Pursley I."/>
            <person name="Horton D.L."/>
            <person name="Alikhan N.F."/>
            <person name="Baker D."/>
            <person name="Gharbi K."/>
            <person name="Hall N."/>
            <person name="Watson M."/>
            <person name="Adriaenssens E.M."/>
            <person name="Foster-Nyarko E."/>
            <person name="Jarju S."/>
            <person name="Secka A."/>
            <person name="Antonio M."/>
            <person name="Oren A."/>
            <person name="Chaudhuri R.R."/>
            <person name="La Ragione R."/>
            <person name="Hildebrand F."/>
            <person name="Pallen M.J."/>
        </authorList>
    </citation>
    <scope>NUCLEOTIDE SEQUENCE</scope>
    <source>
        <strain evidence="8">5790</strain>
    </source>
</reference>
<accession>A0A9D1TMB3</accession>
<evidence type="ECO:0000256" key="5">
    <source>
        <dbReference type="ARBA" id="ARBA00022989"/>
    </source>
</evidence>
<feature type="transmembrane region" description="Helical" evidence="7">
    <location>
        <begin position="20"/>
        <end position="40"/>
    </location>
</feature>
<evidence type="ECO:0000256" key="7">
    <source>
        <dbReference type="SAM" id="Phobius"/>
    </source>
</evidence>
<evidence type="ECO:0000256" key="4">
    <source>
        <dbReference type="ARBA" id="ARBA00022692"/>
    </source>
</evidence>
<feature type="transmembrane region" description="Helical" evidence="7">
    <location>
        <begin position="286"/>
        <end position="306"/>
    </location>
</feature>
<dbReference type="GO" id="GO:0005886">
    <property type="term" value="C:plasma membrane"/>
    <property type="evidence" value="ECO:0007669"/>
    <property type="project" value="UniProtKB-SubCell"/>
</dbReference>
<feature type="transmembrane region" description="Helical" evidence="7">
    <location>
        <begin position="359"/>
        <end position="379"/>
    </location>
</feature>
<dbReference type="PIRSF" id="PIRSF006603">
    <property type="entry name" value="DinF"/>
    <property type="match status" value="1"/>
</dbReference>
<protein>
    <submittedName>
        <fullName evidence="8">MATE family efflux transporter</fullName>
    </submittedName>
</protein>
<dbReference type="EMBL" id="DXIJ01000084">
    <property type="protein sequence ID" value="HIV85984.1"/>
    <property type="molecule type" value="Genomic_DNA"/>
</dbReference>
<feature type="transmembrane region" description="Helical" evidence="7">
    <location>
        <begin position="424"/>
        <end position="445"/>
    </location>
</feature>
<comment type="subcellular location">
    <subcellularLocation>
        <location evidence="1">Cell membrane</location>
        <topology evidence="1">Multi-pass membrane protein</topology>
    </subcellularLocation>
</comment>
<feature type="transmembrane region" description="Helical" evidence="7">
    <location>
        <begin position="141"/>
        <end position="162"/>
    </location>
</feature>
<feature type="transmembrane region" description="Helical" evidence="7">
    <location>
        <begin position="102"/>
        <end position="121"/>
    </location>
</feature>
<keyword evidence="6 7" id="KW-0472">Membrane</keyword>
<feature type="transmembrane region" description="Helical" evidence="7">
    <location>
        <begin position="198"/>
        <end position="220"/>
    </location>
</feature>
<dbReference type="Pfam" id="PF01554">
    <property type="entry name" value="MatE"/>
    <property type="match status" value="2"/>
</dbReference>
<dbReference type="CDD" id="cd13138">
    <property type="entry name" value="MATE_yoeA_like"/>
    <property type="match status" value="1"/>
</dbReference>
<organism evidence="8 9">
    <name type="scientific">Candidatus Monoglobus merdigallinarum</name>
    <dbReference type="NCBI Taxonomy" id="2838698"/>
    <lineage>
        <taxon>Bacteria</taxon>
        <taxon>Bacillati</taxon>
        <taxon>Bacillota</taxon>
        <taxon>Clostridia</taxon>
        <taxon>Monoglobales</taxon>
        <taxon>Monoglobaceae</taxon>
        <taxon>Monoglobus</taxon>
    </lineage>
</organism>
<dbReference type="PANTHER" id="PTHR43549">
    <property type="entry name" value="MULTIDRUG RESISTANCE PROTEIN YPNP-RELATED"/>
    <property type="match status" value="1"/>
</dbReference>
<reference evidence="8" key="2">
    <citation type="submission" date="2021-04" db="EMBL/GenBank/DDBJ databases">
        <authorList>
            <person name="Gilroy R."/>
        </authorList>
    </citation>
    <scope>NUCLEOTIDE SEQUENCE</scope>
    <source>
        <strain evidence="8">5790</strain>
    </source>
</reference>
<dbReference type="InterPro" id="IPR002528">
    <property type="entry name" value="MATE_fam"/>
</dbReference>
<evidence type="ECO:0000256" key="3">
    <source>
        <dbReference type="ARBA" id="ARBA00022475"/>
    </source>
</evidence>
<keyword evidence="5 7" id="KW-1133">Transmembrane helix</keyword>
<dbReference type="AlphaFoldDB" id="A0A9D1TMB3"/>
<dbReference type="InterPro" id="IPR048279">
    <property type="entry name" value="MdtK-like"/>
</dbReference>
<feature type="transmembrane region" description="Helical" evidence="7">
    <location>
        <begin position="69"/>
        <end position="90"/>
    </location>
</feature>